<protein>
    <recommendedName>
        <fullName evidence="4">Transmembrane protein</fullName>
    </recommendedName>
</protein>
<evidence type="ECO:0008006" key="4">
    <source>
        <dbReference type="Google" id="ProtNLM"/>
    </source>
</evidence>
<keyword evidence="3" id="KW-1185">Reference proteome</keyword>
<evidence type="ECO:0000313" key="2">
    <source>
        <dbReference type="EMBL" id="CAK92286.1"/>
    </source>
</evidence>
<keyword evidence="1" id="KW-1133">Transmembrane helix</keyword>
<feature type="transmembrane region" description="Helical" evidence="1">
    <location>
        <begin position="12"/>
        <end position="36"/>
    </location>
</feature>
<name>A0EAG9_PARTE</name>
<dbReference type="GeneID" id="5045468"/>
<evidence type="ECO:0000313" key="3">
    <source>
        <dbReference type="Proteomes" id="UP000000600"/>
    </source>
</evidence>
<feature type="transmembrane region" description="Helical" evidence="1">
    <location>
        <begin position="120"/>
        <end position="142"/>
    </location>
</feature>
<dbReference type="OrthoDB" id="320200at2759"/>
<keyword evidence="1" id="KW-0812">Transmembrane</keyword>
<gene>
    <name evidence="2" type="ORF">GSPATT00025018001</name>
</gene>
<dbReference type="AlphaFoldDB" id="A0EAG9"/>
<dbReference type="KEGG" id="ptm:GSPATT00025018001"/>
<dbReference type="Proteomes" id="UP000000600">
    <property type="component" value="Unassembled WGS sequence"/>
</dbReference>
<feature type="transmembrane region" description="Helical" evidence="1">
    <location>
        <begin position="87"/>
        <end position="108"/>
    </location>
</feature>
<dbReference type="RefSeq" id="XP_001459683.1">
    <property type="nucleotide sequence ID" value="XM_001459646.1"/>
</dbReference>
<accession>A0EAG9</accession>
<proteinExistence type="predicted"/>
<dbReference type="HOGENOM" id="CLU_1386570_0_0_1"/>
<sequence length="197" mass="23138">MSFFIVFQSIKLAIALILQNYSVVYPIIGMVGSSAVTKLFNIKKEYHQPALIMFINISYTIYILFFDPHSYVPTMYFRGAHQMMINVINIIGSEFIDSTLSLIVLYFLRLLHLIQNSESVEFTSILLAIGSNLSLLLIVYLYHKAIRSQFLLTQVDQRWKKVQSRFQMIQNLYQQIVKLKNFNTKMSHQHFHKQFIK</sequence>
<dbReference type="EMBL" id="CT868667">
    <property type="protein sequence ID" value="CAK92286.1"/>
    <property type="molecule type" value="Genomic_DNA"/>
</dbReference>
<organism evidence="2 3">
    <name type="scientific">Paramecium tetraurelia</name>
    <dbReference type="NCBI Taxonomy" id="5888"/>
    <lineage>
        <taxon>Eukaryota</taxon>
        <taxon>Sar</taxon>
        <taxon>Alveolata</taxon>
        <taxon>Ciliophora</taxon>
        <taxon>Intramacronucleata</taxon>
        <taxon>Oligohymenophorea</taxon>
        <taxon>Peniculida</taxon>
        <taxon>Parameciidae</taxon>
        <taxon>Paramecium</taxon>
    </lineage>
</organism>
<feature type="transmembrane region" description="Helical" evidence="1">
    <location>
        <begin position="48"/>
        <end position="66"/>
    </location>
</feature>
<evidence type="ECO:0000256" key="1">
    <source>
        <dbReference type="SAM" id="Phobius"/>
    </source>
</evidence>
<dbReference type="InParanoid" id="A0EAG9"/>
<keyword evidence="1" id="KW-0472">Membrane</keyword>
<reference evidence="2 3" key="1">
    <citation type="journal article" date="2006" name="Nature">
        <title>Global trends of whole-genome duplications revealed by the ciliate Paramecium tetraurelia.</title>
        <authorList>
            <consortium name="Genoscope"/>
            <person name="Aury J.-M."/>
            <person name="Jaillon O."/>
            <person name="Duret L."/>
            <person name="Noel B."/>
            <person name="Jubin C."/>
            <person name="Porcel B.M."/>
            <person name="Segurens B."/>
            <person name="Daubin V."/>
            <person name="Anthouard V."/>
            <person name="Aiach N."/>
            <person name="Arnaiz O."/>
            <person name="Billaut A."/>
            <person name="Beisson J."/>
            <person name="Blanc I."/>
            <person name="Bouhouche K."/>
            <person name="Camara F."/>
            <person name="Duharcourt S."/>
            <person name="Guigo R."/>
            <person name="Gogendeau D."/>
            <person name="Katinka M."/>
            <person name="Keller A.-M."/>
            <person name="Kissmehl R."/>
            <person name="Klotz C."/>
            <person name="Koll F."/>
            <person name="Le Moue A."/>
            <person name="Lepere C."/>
            <person name="Malinsky S."/>
            <person name="Nowacki M."/>
            <person name="Nowak J.K."/>
            <person name="Plattner H."/>
            <person name="Poulain J."/>
            <person name="Ruiz F."/>
            <person name="Serrano V."/>
            <person name="Zagulski M."/>
            <person name="Dessen P."/>
            <person name="Betermier M."/>
            <person name="Weissenbach J."/>
            <person name="Scarpelli C."/>
            <person name="Schachter V."/>
            <person name="Sperling L."/>
            <person name="Meyer E."/>
            <person name="Cohen J."/>
            <person name="Wincker P."/>
        </authorList>
    </citation>
    <scope>NUCLEOTIDE SEQUENCE [LARGE SCALE GENOMIC DNA]</scope>
    <source>
        <strain evidence="2 3">Stock d4-2</strain>
    </source>
</reference>